<evidence type="ECO:0000256" key="1">
    <source>
        <dbReference type="ARBA" id="ARBA00004300"/>
    </source>
</evidence>
<feature type="non-terminal residue" evidence="6">
    <location>
        <position position="1"/>
    </location>
</feature>
<accession>A0A6G1AVX4</accession>
<dbReference type="EMBL" id="VOAJ01003467">
    <property type="protein sequence ID" value="KAF0879671.1"/>
    <property type="molecule type" value="Genomic_DNA"/>
</dbReference>
<organism evidence="6 7">
    <name type="scientific">Crocuta crocuta</name>
    <name type="common">Spotted hyena</name>
    <dbReference type="NCBI Taxonomy" id="9678"/>
    <lineage>
        <taxon>Eukaryota</taxon>
        <taxon>Metazoa</taxon>
        <taxon>Chordata</taxon>
        <taxon>Craniata</taxon>
        <taxon>Vertebrata</taxon>
        <taxon>Euteleostomi</taxon>
        <taxon>Mammalia</taxon>
        <taxon>Eutheria</taxon>
        <taxon>Laurasiatheria</taxon>
        <taxon>Carnivora</taxon>
        <taxon>Feliformia</taxon>
        <taxon>Hyaenidae</taxon>
        <taxon>Crocuta</taxon>
    </lineage>
</organism>
<name>A0A6G1AVX4_CROCR</name>
<feature type="region of interest" description="Disordered" evidence="4">
    <location>
        <begin position="1012"/>
        <end position="1036"/>
    </location>
</feature>
<evidence type="ECO:0000256" key="3">
    <source>
        <dbReference type="ARBA" id="ARBA00023212"/>
    </source>
</evidence>
<dbReference type="GO" id="GO:0008017">
    <property type="term" value="F:microtubule binding"/>
    <property type="evidence" value="ECO:0007669"/>
    <property type="project" value="TreeGrafter"/>
</dbReference>
<feature type="compositionally biased region" description="Polar residues" evidence="4">
    <location>
        <begin position="975"/>
        <end position="988"/>
    </location>
</feature>
<dbReference type="InterPro" id="IPR029299">
    <property type="entry name" value="ALMS_motif"/>
</dbReference>
<feature type="region of interest" description="Disordered" evidence="4">
    <location>
        <begin position="3205"/>
        <end position="3225"/>
    </location>
</feature>
<feature type="domain" description="ALMS motif" evidence="5">
    <location>
        <begin position="3706"/>
        <end position="3828"/>
    </location>
</feature>
<comment type="subcellular location">
    <subcellularLocation>
        <location evidence="1">Cytoplasm</location>
        <location evidence="1">Cytoskeleton</location>
        <location evidence="1">Microtubule organizing center</location>
        <location evidence="1">Centrosome</location>
    </subcellularLocation>
</comment>
<keyword evidence="7" id="KW-1185">Reference proteome</keyword>
<keyword evidence="3" id="KW-0206">Cytoskeleton</keyword>
<feature type="region of interest" description="Disordered" evidence="4">
    <location>
        <begin position="640"/>
        <end position="662"/>
    </location>
</feature>
<dbReference type="Proteomes" id="UP000475037">
    <property type="component" value="Unassembled WGS sequence"/>
</dbReference>
<feature type="region of interest" description="Disordered" evidence="4">
    <location>
        <begin position="3239"/>
        <end position="3275"/>
    </location>
</feature>
<feature type="compositionally biased region" description="Low complexity" evidence="4">
    <location>
        <begin position="3084"/>
        <end position="3098"/>
    </location>
</feature>
<keyword evidence="2" id="KW-0963">Cytoplasm</keyword>
<feature type="compositionally biased region" description="Basic and acidic residues" evidence="4">
    <location>
        <begin position="3239"/>
        <end position="3270"/>
    </location>
</feature>
<feature type="compositionally biased region" description="Polar residues" evidence="4">
    <location>
        <begin position="2970"/>
        <end position="2986"/>
    </location>
</feature>
<feature type="compositionally biased region" description="Basic and acidic residues" evidence="4">
    <location>
        <begin position="3054"/>
        <end position="3067"/>
    </location>
</feature>
<evidence type="ECO:0000313" key="6">
    <source>
        <dbReference type="EMBL" id="KAF0879671.1"/>
    </source>
</evidence>
<feature type="region of interest" description="Disordered" evidence="4">
    <location>
        <begin position="781"/>
        <end position="801"/>
    </location>
</feature>
<reference evidence="6 7" key="1">
    <citation type="submission" date="2019-11" db="EMBL/GenBank/DDBJ databases">
        <authorList>
            <person name="Yang C."/>
            <person name="Li F."/>
        </authorList>
    </citation>
    <scope>NUCLEOTIDE SEQUENCE [LARGE SCALE GENOMIC DNA]</scope>
    <source>
        <strain evidence="6">KB4526</strain>
        <tissue evidence="6">Muscle</tissue>
    </source>
</reference>
<feature type="compositionally biased region" description="Polar residues" evidence="4">
    <location>
        <begin position="640"/>
        <end position="661"/>
    </location>
</feature>
<feature type="region of interest" description="Disordered" evidence="4">
    <location>
        <begin position="503"/>
        <end position="523"/>
    </location>
</feature>
<feature type="region of interest" description="Disordered" evidence="4">
    <location>
        <begin position="2442"/>
        <end position="2461"/>
    </location>
</feature>
<feature type="compositionally biased region" description="Basic residues" evidence="4">
    <location>
        <begin position="3350"/>
        <end position="3359"/>
    </location>
</feature>
<feature type="region of interest" description="Disordered" evidence="4">
    <location>
        <begin position="3330"/>
        <end position="3360"/>
    </location>
</feature>
<dbReference type="GO" id="GO:0046599">
    <property type="term" value="P:regulation of centriole replication"/>
    <property type="evidence" value="ECO:0007669"/>
    <property type="project" value="TreeGrafter"/>
</dbReference>
<dbReference type="GO" id="GO:0005814">
    <property type="term" value="C:centriole"/>
    <property type="evidence" value="ECO:0007669"/>
    <property type="project" value="TreeGrafter"/>
</dbReference>
<sequence length="3841" mass="426522">MREERTKVTDFPSLEEGILTQPENQVKEPKRDLLCSPLLVIQDNFASPDLPLLTCLTQDQEPGSDSLFQQSELDFAPLRGIPGKSEDTEWFSRPSEVSEALFQAASEVASDLVNKGLQVKAESDIYTLDDDTESCSLDENAVIHSTRVADLQREPTRELEYHSSDLRMLRVSSGTVQKTLTHLAGDTSKEGTATVTQFSLKPGITTTPGDSDTGSHLSLFPEDFPQLTLRSPQENTIGPHTDTLNQQALDSHIPEKTLKVSAVHELADQKTGISTIPSSSCSQRGKPDTFYLRALPDSHLTEEAPKVLAVLGSADQKTGIPTVFPSSYSLGEKHSIFYSQSLPDSYLTEEALKVSAVLGSADQGTEKTTVPSTSYLEREKHVNFSQQQLSDSHLTEQALKVSVVSGPSDENTGIPTLPSISYSLGEKPSIFYQQTLPDSHLIEQAQKVSAVPGPVDLGTQLTRVPAASSTYYSYGESPQVFYQQTVPESHLLEQALKFSAVPGSTEQKTGIPTVTSTPYSHREKPSLFCHQELPDSSLTEQAQKVSPVPGPAEQKTGIPAVTSTSYFHREKPSIFFQQELPGSPLTEQTLKFSAAPGSTEQKTGIPALTSASYSHREKPNIFCQQELPDSPLTEQAQKISTAPGSTEQKTGIPTVTSTSYSHGEKPNIFCQQELPDSPLTEQAQKVSAVSGPAEQKTEITNVTSTSYSHREKPSIFCQQELPGSPLTEEALKFSAAPGSAEQRTGIPTVTSASYSHREKPDIFFQQELPDSSLTEQALKFSATPGSTEQKTGIPTVTSTSYSHREKPDIFFQQELPDSSLTEQALKFSATPGSTEQKTGIPTVTSTSYSHREKPNIFCQQELPESPLPEQAQKVSAAPGPGEQKTGILTITSTSYSHGEKPNIFCQQELTDSPLIEQAQKVSAAPGFAEQKTGIPTVTFTSYSLKEKPCLFSQQELPDNPLTEQAQIVPGVSGPDDQNTGITIGSSRPYSLGEQPNIFSQQVLPDSHLTDETLKVSSAPRPGNPKTGIPTVPSSSYSHRENSSIFYQQVLPGCHLSEEALKVSVARGPAEIKSELPSEASNFYTERETSIFFQQELPDSHLTEQAQKVSPVPGPTDQKTEISTVTSTSYSHIEKPFIFYPQGLPHSHLPQEALKITAVSEPADEKIGIPVVPSTSYSQREKPIIFYPQTIPDTPLTEEALKVSAISGSADWKTGIPTVSSTSYSHREEPICFSPQALTGSHLLEEALKVSVLPEPADQKTELPPEPFNSYSHGEKPIVFYPQSLTDSQVPQEALKVSVLPGSADQKTELPSEPFNSYSHEEKSILFYPQSLTDSQVPQEVLKVSAISRPADQKTGLLSEPSSSYSHREKPIIFYSQGLTASQVPQEALRVSAIPGPADQKTELPSESSSSYSLGGKSFIFYEQTLSDRHLTEEALNISASPGPADQETGISTAPSISYSHIEKPSILYQQPLLDNQLAVEVVDVSAVSGPGDQEIRKPTVTSTSYSHTENPVFSYQQESLDLTQEALKVLKVPGLGDQKTGIPALTSTFNSHTEKPNISYQQELPDPNEGALRVLGTPGPADQKTGLQIGTSTSYSHRENPIFSYQKESSNITEETWKVSPVSALANQKTEIHIIPSSSYSSREKGSIFYQQEFPDVTEKALKVFVLPGPVDQKTEIPTGPSSSSSHKEKLKISPVILPDVQKTEFLTAPPSSYSQKEKPKISTVIGSDDQKSPLLTVFHNSYSQRVKPTILFEQQLPDRYQSEDILKISPVPEPTDVNSGIPIPLYSSSSHREKSNIFYPQELPDKHLAEDALKVSTVPVPANQKSLLPTAPPSSFSHREKPNIFYQQDFPDKPLPEDAVMFSSGLGQTDQISGLSTVTPGTYSHSEKQKLVSDHVQMLIDNLDSPNSSIISSSMPLSSQAAGRVVISKPESLGFEDIGSDEIQDTSNSSKTLKEIRTLLMEAENIALKRCNFSAPLVPFRDVNDISFVQSKKMVCFKEPLTAAEFNSDLPQRLPYTEESPSDKYIQKDTSTQTNLKCQRGIENWEFISSTTVRSPLQEAESKARVRLDETLRQYRAAKSVMRSEPEGYCGTIENKIVIPMMTVIKSDSSSDASSCSCDSNSLESVSDVLVNFFPYASPKTSLTDSREEEGVSESDDCGGSSVDSLAAHVKNLLKCESSLNHAKQILRNAEEEECRVRARAWNLKFNLAHECGYSISELNEADRRKVEEIKAELFSHGRTTELSKGLQSPRGIRCNPEAVCSHIIIESHEKGCFRTLSAEQPQLDSHPYVFRSPDPSDIVRGQRSPSSWRTRHINLSRSLEQRNPHFKVWNSLQLRSPSPFQNFTADDFRISQGLRIPFREKIDPCLSELVEPAYVPPEEMDCHSSSQMLPPESMKKFTTSITFASHRHSKCFSDSSVLKVGVTEGSQCTGASVGVFNSHFTEEQNPPRDQEQKTSSPSSFKIVSHTPDNAVTILAESSSQSKKLSIEHSQQEEKLLERSDIKGSDSEPSTSAKYSSVKEVHFSDNHTLISVSRPSSTLGVKEKTVTITPDLSSHIFLEQKELFEQSKAPHADHHVRKYHSPPPQHQDYVAPNLPCRIFLEQRELFEQSKAPHLDHQMRENESPFPQGQDCIASDLPSSIFLEQRQLFEQSKAPDVDHMGKYHSPFPQGQNYVVEKNNQHKFKSYISNMINVETKFDSVVSQQVPSQCTLVTSASTPPSNRKALSCVRITLYPKTPSKLDSGTIDKGLHSLDPASKTKTNSEFNSDLQTISSGSLEPTSKLLTSKSVAQNQESLGFLGLKSSPDFQIVQSPLPDSNTVSQDLKTIPFQNSEIVTSRQTQVNISDLEGYSSPEGTPVSADRPSEEIKTPFSPFSGKLSSDAVTQITTESPGKTLFSSEIFINPEDRGFEFPEPSTQKLDKVPAKFVSSSSVQQIPYPRVTDAQPSLLPYKPPGSTRMYYVPQLGKIPSSLDATSDTTIESSHSGSNDAIAPDFPAEVLGTRDDDLSIPANTKHKEGIYSKRVVSKPSSTVGKKNPQKDNTDAEVQVSISGDENLSDKNQKKDIDSKKAVTKAAPPEEKAFLEKSTAGSSGAAAASEPSARLQDIKIERLPDTKAIKQKEEVYSEKTVPKEAWTEEQESLQIDIAESRRHSEFENTTHSVFRSAKFYFHHPVHLPSDQDVCHESLGRSVFMRHSWKDFFQHHPDKRREHTCLPSPHENGEKTKADYTRIESLSINLNLENKEVMHPAKSQARDYPKSDKQTNDPKRDHKFTPDLTTQHTVSLNELWNKYQERQKQKKPPEFSDRKELSLVERLDRLAKLLQNPITYSLWTSESTQDDSRGEQDIKQQQKIKLQKKKRHKSLEKCHKNTGDLKKSKALSTHQAEKPNQIKIEQIKFDKYILRKQPDFRYVNNTSSDSRPSEESELLTDTATNILSTTNSPVESDILTQTDKEVTLQERSSSISTIDTARLIQAFGHERVCLSPRRIKLYSSITDHQRRYLERRSKKNKKALNTGHPQMTSEHTRRKHIQVADHVISSDSISSSTSSFWSPSPTLCNKQNVHMLNKGVQAGNLEIVNGVKKHTRDVGMTFPTPSSSEARVEEYSDVTSWSEEKLEEKNLLTSYRGDKKLRKNKQSCSEGVSWFVPVENVKSGPKKENLPKRHGPGICWFAPITNTKPWREPLREQNWQEQHMDIHGSLAGPGRDPPRPFVKATLQESLQLHRPDFISRSGERIKRLKLIVQERKLQNMLQSEREALFNTVREWQGCREPTRWLLKRGFLDAQKNRPIGKKEMIQRSKRIYEQLPEVQRKKEEEKRRLEYKSYRLRAQLFKKVSQSLSNIHQVYQ</sequence>
<evidence type="ECO:0000256" key="4">
    <source>
        <dbReference type="SAM" id="MobiDB-lite"/>
    </source>
</evidence>
<comment type="caution">
    <text evidence="6">The sequence shown here is derived from an EMBL/GenBank/DDBJ whole genome shotgun (WGS) entry which is preliminary data.</text>
</comment>
<feature type="region of interest" description="Disordered" evidence="4">
    <location>
        <begin position="2751"/>
        <end position="2772"/>
    </location>
</feature>
<feature type="compositionally biased region" description="Basic and acidic residues" evidence="4">
    <location>
        <begin position="2442"/>
        <end position="2454"/>
    </location>
</feature>
<dbReference type="PANTHER" id="PTHR21553">
    <property type="entry name" value="ALMS1-RELATED"/>
    <property type="match status" value="1"/>
</dbReference>
<proteinExistence type="predicted"/>
<feature type="compositionally biased region" description="Polar residues" evidence="4">
    <location>
        <begin position="830"/>
        <end position="848"/>
    </location>
</feature>
<feature type="region of interest" description="Disordered" evidence="4">
    <location>
        <begin position="2141"/>
        <end position="2161"/>
    </location>
</feature>
<feature type="region of interest" description="Disordered" evidence="4">
    <location>
        <begin position="2846"/>
        <end position="2872"/>
    </location>
</feature>
<feature type="region of interest" description="Disordered" evidence="4">
    <location>
        <begin position="828"/>
        <end position="850"/>
    </location>
</feature>
<feature type="compositionally biased region" description="Basic and acidic residues" evidence="4">
    <location>
        <begin position="2486"/>
        <end position="2507"/>
    </location>
</feature>
<feature type="compositionally biased region" description="Polar residues" evidence="4">
    <location>
        <begin position="783"/>
        <end position="801"/>
    </location>
</feature>
<evidence type="ECO:0000259" key="5">
    <source>
        <dbReference type="Pfam" id="PF15309"/>
    </source>
</evidence>
<feature type="region of interest" description="Disordered" evidence="4">
    <location>
        <begin position="866"/>
        <end position="885"/>
    </location>
</feature>
<feature type="region of interest" description="Disordered" evidence="4">
    <location>
        <begin position="2969"/>
        <end position="3098"/>
    </location>
</feature>
<dbReference type="InterPro" id="IPR040972">
    <property type="entry name" value="ALMS_repeat"/>
</dbReference>
<protein>
    <submittedName>
        <fullName evidence="6">ALMS1 protein</fullName>
    </submittedName>
</protein>
<dbReference type="GO" id="GO:0005829">
    <property type="term" value="C:cytosol"/>
    <property type="evidence" value="ECO:0007669"/>
    <property type="project" value="TreeGrafter"/>
</dbReference>
<evidence type="ECO:0000313" key="7">
    <source>
        <dbReference type="Proteomes" id="UP000475037"/>
    </source>
</evidence>
<dbReference type="Pfam" id="PF18727">
    <property type="entry name" value="ALMS_repeat"/>
    <property type="match status" value="34"/>
</dbReference>
<dbReference type="Pfam" id="PF15309">
    <property type="entry name" value="ALMS_motif"/>
    <property type="match status" value="1"/>
</dbReference>
<evidence type="ECO:0000256" key="2">
    <source>
        <dbReference type="ARBA" id="ARBA00022490"/>
    </source>
</evidence>
<feature type="region of interest" description="Disordered" evidence="4">
    <location>
        <begin position="2479"/>
        <end position="2519"/>
    </location>
</feature>
<feature type="compositionally biased region" description="Basic and acidic residues" evidence="4">
    <location>
        <begin position="3335"/>
        <end position="3345"/>
    </location>
</feature>
<gene>
    <name evidence="6" type="primary">Alms1</name>
    <name evidence="6" type="ORF">FOF47_R01201</name>
</gene>
<feature type="compositionally biased region" description="Basic and acidic residues" evidence="4">
    <location>
        <begin position="3216"/>
        <end position="3225"/>
    </location>
</feature>
<feature type="compositionally biased region" description="Polar residues" evidence="4">
    <location>
        <begin position="503"/>
        <end position="519"/>
    </location>
</feature>
<feature type="non-terminal residue" evidence="6">
    <location>
        <position position="3841"/>
    </location>
</feature>
<dbReference type="GO" id="GO:0005813">
    <property type="term" value="C:centrosome"/>
    <property type="evidence" value="ECO:0007669"/>
    <property type="project" value="UniProtKB-SubCell"/>
</dbReference>
<feature type="compositionally biased region" description="Polar residues" evidence="4">
    <location>
        <begin position="2757"/>
        <end position="2772"/>
    </location>
</feature>
<feature type="region of interest" description="Disordered" evidence="4">
    <location>
        <begin position="970"/>
        <end position="990"/>
    </location>
</feature>
<dbReference type="PANTHER" id="PTHR21553:SF22">
    <property type="entry name" value="CENTROSOME-ASSOCIATED PROTEIN ALMS1"/>
    <property type="match status" value="1"/>
</dbReference>